<dbReference type="GO" id="GO:0038023">
    <property type="term" value="F:signaling receptor activity"/>
    <property type="evidence" value="ECO:0007669"/>
    <property type="project" value="TreeGrafter"/>
</dbReference>
<comment type="subcellular location">
    <subcellularLocation>
        <location evidence="1">Membrane</location>
        <topology evidence="1">Multi-pass membrane protein</topology>
    </subcellularLocation>
</comment>
<dbReference type="GO" id="GO:0016020">
    <property type="term" value="C:membrane"/>
    <property type="evidence" value="ECO:0007669"/>
    <property type="project" value="UniProtKB-SubCell"/>
</dbReference>
<dbReference type="Proteomes" id="UP000828236">
    <property type="component" value="Unassembled WGS sequence"/>
</dbReference>
<feature type="binding site" evidence="9">
    <location>
        <position position="687"/>
    </location>
    <ligand>
        <name>Zn(2+)</name>
        <dbReference type="ChEBI" id="CHEBI:29105"/>
    </ligand>
</feature>
<dbReference type="Pfam" id="PF13831">
    <property type="entry name" value="PHD_2"/>
    <property type="match status" value="1"/>
</dbReference>
<dbReference type="AlphaFoldDB" id="A0A9D4SG14"/>
<dbReference type="PANTHER" id="PTHR20855:SF138">
    <property type="entry name" value="PROGESTIN AND ADIPOQ RECEPTOR FAMILY MEMBER 4"/>
    <property type="match status" value="1"/>
</dbReference>
<dbReference type="PROSITE" id="PS51805">
    <property type="entry name" value="EPHD"/>
    <property type="match status" value="1"/>
</dbReference>
<dbReference type="Pfam" id="PF03006">
    <property type="entry name" value="HlyIII"/>
    <property type="match status" value="1"/>
</dbReference>
<evidence type="ECO:0000256" key="10">
    <source>
        <dbReference type="SAM" id="Phobius"/>
    </source>
</evidence>
<dbReference type="Gene3D" id="3.10.330.70">
    <property type="match status" value="1"/>
</dbReference>
<evidence type="ECO:0000259" key="11">
    <source>
        <dbReference type="PROSITE" id="PS51805"/>
    </source>
</evidence>
<dbReference type="InterPro" id="IPR004254">
    <property type="entry name" value="AdipoR/HlyIII-related"/>
</dbReference>
<feature type="transmembrane region" description="Helical" evidence="10">
    <location>
        <begin position="493"/>
        <end position="515"/>
    </location>
</feature>
<comment type="similarity">
    <text evidence="2">Belongs to the ADIPOR family.</text>
</comment>
<feature type="binding site" evidence="9">
    <location>
        <position position="513"/>
    </location>
    <ligand>
        <name>Zn(2+)</name>
        <dbReference type="ChEBI" id="CHEBI:29105"/>
    </ligand>
</feature>
<feature type="transmembrane region" description="Helical" evidence="10">
    <location>
        <begin position="536"/>
        <end position="555"/>
    </location>
</feature>
<organism evidence="12">
    <name type="scientific">Dermatophagoides farinae</name>
    <name type="common">American house dust mite</name>
    <dbReference type="NCBI Taxonomy" id="6954"/>
    <lineage>
        <taxon>Eukaryota</taxon>
        <taxon>Metazoa</taxon>
        <taxon>Ecdysozoa</taxon>
        <taxon>Arthropoda</taxon>
        <taxon>Chelicerata</taxon>
        <taxon>Arachnida</taxon>
        <taxon>Acari</taxon>
        <taxon>Acariformes</taxon>
        <taxon>Sarcoptiformes</taxon>
        <taxon>Astigmata</taxon>
        <taxon>Psoroptidia</taxon>
        <taxon>Analgoidea</taxon>
        <taxon>Pyroglyphidae</taxon>
        <taxon>Dermatophagoidinae</taxon>
        <taxon>Dermatophagoides</taxon>
    </lineage>
</organism>
<dbReference type="SUPFAM" id="SSF63748">
    <property type="entry name" value="Tudor/PWWP/MBT"/>
    <property type="match status" value="1"/>
</dbReference>
<dbReference type="SUPFAM" id="SSF57903">
    <property type="entry name" value="FYVE/PHD zinc finger"/>
    <property type="match status" value="1"/>
</dbReference>
<dbReference type="InterPro" id="IPR011011">
    <property type="entry name" value="Znf_FYVE_PHD"/>
</dbReference>
<evidence type="ECO:0000256" key="4">
    <source>
        <dbReference type="ARBA" id="ARBA00022723"/>
    </source>
</evidence>
<evidence type="ECO:0000256" key="1">
    <source>
        <dbReference type="ARBA" id="ARBA00004141"/>
    </source>
</evidence>
<dbReference type="InterPro" id="IPR013083">
    <property type="entry name" value="Znf_RING/FYVE/PHD"/>
</dbReference>
<evidence type="ECO:0000256" key="8">
    <source>
        <dbReference type="ARBA" id="ARBA00023136"/>
    </source>
</evidence>
<reference evidence="12" key="1">
    <citation type="submission" date="2020-06" db="EMBL/GenBank/DDBJ databases">
        <authorList>
            <person name="Ji K."/>
            <person name="Li J."/>
        </authorList>
    </citation>
    <scope>NUCLEOTIDE SEQUENCE</scope>
    <source>
        <strain evidence="12">JKM2019</strain>
        <tissue evidence="12">Whole body</tissue>
    </source>
</reference>
<dbReference type="Gene3D" id="3.30.40.10">
    <property type="entry name" value="Zinc/RING finger domain, C3HC4 (zinc finger)"/>
    <property type="match status" value="2"/>
</dbReference>
<evidence type="ECO:0000256" key="7">
    <source>
        <dbReference type="ARBA" id="ARBA00022989"/>
    </source>
</evidence>
<gene>
    <name evidence="12" type="ORF">HUG17_7780</name>
</gene>
<feature type="domain" description="PHD-type" evidence="11">
    <location>
        <begin position="157"/>
        <end position="280"/>
    </location>
</feature>
<evidence type="ECO:0000256" key="3">
    <source>
        <dbReference type="ARBA" id="ARBA00022692"/>
    </source>
</evidence>
<proteinExistence type="inferred from homology"/>
<feature type="binding site" evidence="9">
    <location>
        <position position="683"/>
    </location>
    <ligand>
        <name>Zn(2+)</name>
        <dbReference type="ChEBI" id="CHEBI:29105"/>
    </ligand>
</feature>
<dbReference type="PANTHER" id="PTHR20855">
    <property type="entry name" value="ADIPOR/PROGESTIN RECEPTOR-RELATED"/>
    <property type="match status" value="1"/>
</dbReference>
<dbReference type="InterPro" id="IPR019787">
    <property type="entry name" value="Znf_PHD-finger"/>
</dbReference>
<dbReference type="EMBL" id="SDOV01000005">
    <property type="protein sequence ID" value="KAH7640313.1"/>
    <property type="molecule type" value="Genomic_DNA"/>
</dbReference>
<sequence length="709" mass="82698">MDYFHSNEAITSLDQLSRRTIQYTDNPQAFTDEIKLNYFASLIDPFCSICTLLRLFEYPHHDLSRISLNLRPPLHSRILIPKLLFNSKVKQQSPSSYSLDVNEQTNVINNGAHDQQSSLVTCSSCKLCVHFSCYGIEQMPDNPREWQCDRCMLADYDAACCLCPLRGGPLKKTTCKQWAHLTCSLVITNVKFDNQIVWNPIDISAVQPFLESDRTTCCFCSQKSNGNISNYIMGLCVQCTNAQCMEYFHITCAHREGVLFELNDNLTSFRLMCKKCQMNKFYRNPSNHLQHQHNDRREENIELNMMVIARYSPNCYSYARIVECFDEMMHHVQFVDNTFVNNIHSADILNRDCAKDRPMIGDPVEVIWNKEQLHGKYAGCHVTKMYRIEFNNGLQTSFKREDFFRLNDDIPKRVQTIKRGHYRYGLNQMPEYLRFNQWILTGYRSPNLSTIECVQSVCLIHNETVNIMTHVIPIVYIVFNYHTMFGPHLFRSYLTYFHLISCLSSWIGSLCYHIFMNHHCGSKIYRHLLKVDMLGIWITQTFGALTTIQASFIMFDESIRYQSVIIYLMISIFALYKGLTASKAWQRPASFALLVTIRVICFIVRIQTHQYNVKHPHHYHNHPSHFVNDNNTNNQISSIITIISKNQHVIGQEIWPIIGAIIAVTRIPERFFPGKFDYFLNSHNIMHCLVVLGGIHMHWSFIDDIEFFI</sequence>
<keyword evidence="8 10" id="KW-0472">Membrane</keyword>
<keyword evidence="7 10" id="KW-1133">Transmembrane helix</keyword>
<keyword evidence="3 10" id="KW-0812">Transmembrane</keyword>
<dbReference type="InterPro" id="IPR034732">
    <property type="entry name" value="EPHD"/>
</dbReference>
<keyword evidence="6 9" id="KW-0862">Zinc</keyword>
<reference evidence="12" key="2">
    <citation type="journal article" date="2021" name="World Allergy Organ. J.">
        <title>Chromosome-level assembly of Dermatophagoides farinae genome and transcriptome reveals two novel allergens Der f 37 and Der f 39.</title>
        <authorList>
            <person name="Chen J."/>
            <person name="Cai Z."/>
            <person name="Fan D."/>
            <person name="Hu J."/>
            <person name="Hou Y."/>
            <person name="He Y."/>
            <person name="Zhang Z."/>
            <person name="Zhao Z."/>
            <person name="Gao P."/>
            <person name="Hu W."/>
            <person name="Sun J."/>
            <person name="Li J."/>
            <person name="Ji K."/>
        </authorList>
    </citation>
    <scope>NUCLEOTIDE SEQUENCE</scope>
    <source>
        <strain evidence="12">JKM2019</strain>
    </source>
</reference>
<name>A0A9D4SG14_DERFA</name>
<evidence type="ECO:0000256" key="6">
    <source>
        <dbReference type="ARBA" id="ARBA00022833"/>
    </source>
</evidence>
<dbReference type="InterPro" id="IPR001965">
    <property type="entry name" value="Znf_PHD"/>
</dbReference>
<keyword evidence="5" id="KW-0863">Zinc-finger</keyword>
<comment type="caution">
    <text evidence="12">The sequence shown here is derived from an EMBL/GenBank/DDBJ whole genome shotgun (WGS) entry which is preliminary data.</text>
</comment>
<accession>A0A9D4SG14</accession>
<evidence type="ECO:0000256" key="9">
    <source>
        <dbReference type="PIRSR" id="PIRSR604254-1"/>
    </source>
</evidence>
<protein>
    <submittedName>
        <fullName evidence="12">Lysine-specific demethylase 4a</fullName>
    </submittedName>
</protein>
<feature type="transmembrane region" description="Helical" evidence="10">
    <location>
        <begin position="561"/>
        <end position="579"/>
    </location>
</feature>
<dbReference type="GO" id="GO:0008270">
    <property type="term" value="F:zinc ion binding"/>
    <property type="evidence" value="ECO:0007669"/>
    <property type="project" value="UniProtKB-KW"/>
</dbReference>
<evidence type="ECO:0000313" key="12">
    <source>
        <dbReference type="EMBL" id="KAH7640313.1"/>
    </source>
</evidence>
<dbReference type="SMART" id="SM00249">
    <property type="entry name" value="PHD"/>
    <property type="match status" value="2"/>
</dbReference>
<evidence type="ECO:0000256" key="5">
    <source>
        <dbReference type="ARBA" id="ARBA00022771"/>
    </source>
</evidence>
<dbReference type="Gene3D" id="2.30.30.140">
    <property type="match status" value="1"/>
</dbReference>
<keyword evidence="4 9" id="KW-0479">Metal-binding</keyword>
<dbReference type="Pfam" id="PF13832">
    <property type="entry name" value="zf-HC5HC2H_2"/>
    <property type="match status" value="1"/>
</dbReference>
<evidence type="ECO:0000256" key="2">
    <source>
        <dbReference type="ARBA" id="ARBA00007018"/>
    </source>
</evidence>